<evidence type="ECO:0000256" key="5">
    <source>
        <dbReference type="ARBA" id="ARBA00023027"/>
    </source>
</evidence>
<keyword evidence="8" id="KW-1185">Reference proteome</keyword>
<feature type="domain" description="FAD/NAD(P)-binding" evidence="6">
    <location>
        <begin position="5"/>
        <end position="114"/>
    </location>
</feature>
<evidence type="ECO:0000313" key="8">
    <source>
        <dbReference type="Proteomes" id="UP000199317"/>
    </source>
</evidence>
<dbReference type="SUPFAM" id="SSF51905">
    <property type="entry name" value="FAD/NAD(P)-binding domain"/>
    <property type="match status" value="1"/>
</dbReference>
<dbReference type="InterPro" id="IPR036188">
    <property type="entry name" value="FAD/NAD-bd_sf"/>
</dbReference>
<keyword evidence="2" id="KW-0285">Flavoprotein</keyword>
<sequence>MGKHRDFSVTLIDKVRTHVWKPKLHEIAAGTMDIGRHEVGFLAHARSHGFKFRMGEMIGLDREAREVSVAPYVDLDGEQVTPARKFGYDTLVFAVGSQSNEFGTPGVKEHALRLDRRRGDGGGGRGCGGMFLDFEADRMLDGRHEFKDDWTAGYRTYLRYGLLQTGKGQSHLIDSILRRSQWCQRHRLHGEQDLAELRQRLTVAFERQADLFESLESDTADGDIAALAECG</sequence>
<evidence type="ECO:0000256" key="2">
    <source>
        <dbReference type="ARBA" id="ARBA00022630"/>
    </source>
</evidence>
<dbReference type="Pfam" id="PF07992">
    <property type="entry name" value="Pyr_redox_2"/>
    <property type="match status" value="1"/>
</dbReference>
<dbReference type="Gene3D" id="3.50.50.100">
    <property type="match status" value="1"/>
</dbReference>
<dbReference type="PANTHER" id="PTHR43706:SF9">
    <property type="entry name" value="TYPE II NADH:QUINONE OXIDOREDUCTASE"/>
    <property type="match status" value="1"/>
</dbReference>
<evidence type="ECO:0000313" key="7">
    <source>
        <dbReference type="EMBL" id="SDO78225.1"/>
    </source>
</evidence>
<dbReference type="AlphaFoldDB" id="A0A1H0MD36"/>
<evidence type="ECO:0000256" key="1">
    <source>
        <dbReference type="ARBA" id="ARBA00005272"/>
    </source>
</evidence>
<dbReference type="Proteomes" id="UP000199317">
    <property type="component" value="Unassembled WGS sequence"/>
</dbReference>
<proteinExistence type="inferred from homology"/>
<dbReference type="GO" id="GO:0008137">
    <property type="term" value="F:NADH dehydrogenase (ubiquinone) activity"/>
    <property type="evidence" value="ECO:0007669"/>
    <property type="project" value="TreeGrafter"/>
</dbReference>
<dbReference type="GO" id="GO:0003954">
    <property type="term" value="F:NADH dehydrogenase activity"/>
    <property type="evidence" value="ECO:0007669"/>
    <property type="project" value="InterPro"/>
</dbReference>
<evidence type="ECO:0000256" key="3">
    <source>
        <dbReference type="ARBA" id="ARBA00022827"/>
    </source>
</evidence>
<dbReference type="PANTHER" id="PTHR43706">
    <property type="entry name" value="NADH DEHYDROGENASE"/>
    <property type="match status" value="1"/>
</dbReference>
<keyword evidence="4" id="KW-0560">Oxidoreductase</keyword>
<evidence type="ECO:0000259" key="6">
    <source>
        <dbReference type="Pfam" id="PF07992"/>
    </source>
</evidence>
<organism evidence="7 8">
    <name type="scientific">Paracidovorax cattleyae</name>
    <dbReference type="NCBI Taxonomy" id="80868"/>
    <lineage>
        <taxon>Bacteria</taxon>
        <taxon>Pseudomonadati</taxon>
        <taxon>Pseudomonadota</taxon>
        <taxon>Betaproteobacteria</taxon>
        <taxon>Burkholderiales</taxon>
        <taxon>Comamonadaceae</taxon>
        <taxon>Paracidovorax</taxon>
    </lineage>
</organism>
<accession>A0A1H0MD36</accession>
<dbReference type="InterPro" id="IPR023753">
    <property type="entry name" value="FAD/NAD-binding_dom"/>
</dbReference>
<dbReference type="InterPro" id="IPR045024">
    <property type="entry name" value="NDH-2"/>
</dbReference>
<keyword evidence="5" id="KW-0520">NAD</keyword>
<keyword evidence="3" id="KW-0274">FAD</keyword>
<reference evidence="8" key="1">
    <citation type="submission" date="2016-10" db="EMBL/GenBank/DDBJ databases">
        <authorList>
            <person name="Varghese N."/>
            <person name="Submissions S."/>
        </authorList>
    </citation>
    <scope>NUCLEOTIDE SEQUENCE [LARGE SCALE GENOMIC DNA]</scope>
    <source>
        <strain evidence="8">DSM 17101</strain>
    </source>
</reference>
<gene>
    <name evidence="7" type="ORF">SAMN04489708_103214</name>
</gene>
<name>A0A1H0MD36_9BURK</name>
<comment type="similarity">
    <text evidence="1">Belongs to the NADH dehydrogenase family.</text>
</comment>
<dbReference type="EMBL" id="FNJL01000003">
    <property type="protein sequence ID" value="SDO78225.1"/>
    <property type="molecule type" value="Genomic_DNA"/>
</dbReference>
<evidence type="ECO:0000256" key="4">
    <source>
        <dbReference type="ARBA" id="ARBA00023002"/>
    </source>
</evidence>
<protein>
    <submittedName>
        <fullName evidence="7">Pyridine nucleotide-disulphide oxidoreductase</fullName>
    </submittedName>
</protein>